<organism evidence="4 5">
    <name type="scientific">Aulographum hederae CBS 113979</name>
    <dbReference type="NCBI Taxonomy" id="1176131"/>
    <lineage>
        <taxon>Eukaryota</taxon>
        <taxon>Fungi</taxon>
        <taxon>Dikarya</taxon>
        <taxon>Ascomycota</taxon>
        <taxon>Pezizomycotina</taxon>
        <taxon>Dothideomycetes</taxon>
        <taxon>Pleosporomycetidae</taxon>
        <taxon>Aulographales</taxon>
        <taxon>Aulographaceae</taxon>
    </lineage>
</organism>
<keyword evidence="5" id="KW-1185">Reference proteome</keyword>
<keyword evidence="2" id="KW-0833">Ubl conjugation pathway</keyword>
<evidence type="ECO:0000256" key="2">
    <source>
        <dbReference type="ARBA" id="ARBA00022786"/>
    </source>
</evidence>
<name>A0A6G1H2V4_9PEZI</name>
<evidence type="ECO:0000313" key="5">
    <source>
        <dbReference type="Proteomes" id="UP000800041"/>
    </source>
</evidence>
<dbReference type="AlphaFoldDB" id="A0A6G1H2V4"/>
<dbReference type="EMBL" id="ML977152">
    <property type="protein sequence ID" value="KAF1987394.1"/>
    <property type="molecule type" value="Genomic_DNA"/>
</dbReference>
<dbReference type="InterPro" id="IPR000626">
    <property type="entry name" value="Ubiquitin-like_dom"/>
</dbReference>
<dbReference type="Proteomes" id="UP000800041">
    <property type="component" value="Unassembled WGS sequence"/>
</dbReference>
<protein>
    <recommendedName>
        <fullName evidence="1">Ubiquitin-like modifier HUB1</fullName>
    </recommendedName>
</protein>
<dbReference type="SUPFAM" id="SSF54236">
    <property type="entry name" value="Ubiquitin-like"/>
    <property type="match status" value="1"/>
</dbReference>
<dbReference type="OrthoDB" id="3881at2759"/>
<dbReference type="PROSITE" id="PS50053">
    <property type="entry name" value="UBIQUITIN_2"/>
    <property type="match status" value="1"/>
</dbReference>
<dbReference type="InterPro" id="IPR039732">
    <property type="entry name" value="Hub1/Ubl5"/>
</dbReference>
<dbReference type="PANTHER" id="PTHR13042">
    <property type="entry name" value="UBIQUITIN-LIKE PROTEIN 5"/>
    <property type="match status" value="1"/>
</dbReference>
<accession>A0A6G1H2V4</accession>
<dbReference type="Gene3D" id="3.10.20.90">
    <property type="entry name" value="Phosphatidylinositol 3-kinase Catalytic Subunit, Chain A, domain 1"/>
    <property type="match status" value="1"/>
</dbReference>
<dbReference type="InterPro" id="IPR029071">
    <property type="entry name" value="Ubiquitin-like_domsf"/>
</dbReference>
<feature type="domain" description="Ubiquitin-like" evidence="3">
    <location>
        <begin position="2"/>
        <end position="71"/>
    </location>
</feature>
<proteinExistence type="predicted"/>
<evidence type="ECO:0000313" key="4">
    <source>
        <dbReference type="EMBL" id="KAF1987394.1"/>
    </source>
</evidence>
<reference evidence="4" key="1">
    <citation type="journal article" date="2020" name="Stud. Mycol.">
        <title>101 Dothideomycetes genomes: a test case for predicting lifestyles and emergence of pathogens.</title>
        <authorList>
            <person name="Haridas S."/>
            <person name="Albert R."/>
            <person name="Binder M."/>
            <person name="Bloem J."/>
            <person name="Labutti K."/>
            <person name="Salamov A."/>
            <person name="Andreopoulos B."/>
            <person name="Baker S."/>
            <person name="Barry K."/>
            <person name="Bills G."/>
            <person name="Bluhm B."/>
            <person name="Cannon C."/>
            <person name="Castanera R."/>
            <person name="Culley D."/>
            <person name="Daum C."/>
            <person name="Ezra D."/>
            <person name="Gonzalez J."/>
            <person name="Henrissat B."/>
            <person name="Kuo A."/>
            <person name="Liang C."/>
            <person name="Lipzen A."/>
            <person name="Lutzoni F."/>
            <person name="Magnuson J."/>
            <person name="Mondo S."/>
            <person name="Nolan M."/>
            <person name="Ohm R."/>
            <person name="Pangilinan J."/>
            <person name="Park H.-J."/>
            <person name="Ramirez L."/>
            <person name="Alfaro M."/>
            <person name="Sun H."/>
            <person name="Tritt A."/>
            <person name="Yoshinaga Y."/>
            <person name="Zwiers L.-H."/>
            <person name="Turgeon B."/>
            <person name="Goodwin S."/>
            <person name="Spatafora J."/>
            <person name="Crous P."/>
            <person name="Grigoriev I."/>
        </authorList>
    </citation>
    <scope>NUCLEOTIDE SEQUENCE</scope>
    <source>
        <strain evidence="4">CBS 113979</strain>
    </source>
</reference>
<gene>
    <name evidence="4" type="ORF">K402DRAFT_330377</name>
</gene>
<evidence type="ECO:0000259" key="3">
    <source>
        <dbReference type="PROSITE" id="PS50053"/>
    </source>
</evidence>
<evidence type="ECO:0000256" key="1">
    <source>
        <dbReference type="ARBA" id="ARBA00014108"/>
    </source>
</evidence>
<sequence length="77" mass="8716">MIIVSVNDRLGTKAKVPCFPSDTVKMFKMQVAAMIGRQPHEIMLKRQSERPFKDMLTLEDYSVSDGVQLDLELDTGD</sequence>